<dbReference type="OrthoDB" id="680059at2759"/>
<feature type="repeat" description="PPR" evidence="4">
    <location>
        <begin position="10"/>
        <end position="44"/>
    </location>
</feature>
<proteinExistence type="inferred from homology"/>
<keyword evidence="6" id="KW-1185">Reference proteome</keyword>
<dbReference type="Proteomes" id="UP000479710">
    <property type="component" value="Unassembled WGS sequence"/>
</dbReference>
<keyword evidence="3" id="KW-0809">Transit peptide</keyword>
<reference evidence="5 6" key="1">
    <citation type="submission" date="2019-11" db="EMBL/GenBank/DDBJ databases">
        <title>Whole genome sequence of Oryza granulata.</title>
        <authorList>
            <person name="Li W."/>
        </authorList>
    </citation>
    <scope>NUCLEOTIDE SEQUENCE [LARGE SCALE GENOMIC DNA]</scope>
    <source>
        <strain evidence="6">cv. Menghai</strain>
        <tissue evidence="5">Leaf</tissue>
    </source>
</reference>
<comment type="caution">
    <text evidence="5">The sequence shown here is derived from an EMBL/GenBank/DDBJ whole genome shotgun (WGS) entry which is preliminary data.</text>
</comment>
<dbReference type="NCBIfam" id="TIGR00756">
    <property type="entry name" value="PPR"/>
    <property type="match status" value="1"/>
</dbReference>
<name>A0A6G1F1H1_9ORYZ</name>
<evidence type="ECO:0000256" key="3">
    <source>
        <dbReference type="ARBA" id="ARBA00022946"/>
    </source>
</evidence>
<dbReference type="Pfam" id="PF13041">
    <property type="entry name" value="PPR_2"/>
    <property type="match status" value="1"/>
</dbReference>
<dbReference type="PROSITE" id="PS51375">
    <property type="entry name" value="PPR"/>
    <property type="match status" value="1"/>
</dbReference>
<keyword evidence="2" id="KW-0677">Repeat</keyword>
<organism evidence="5 6">
    <name type="scientific">Oryza meyeriana var. granulata</name>
    <dbReference type="NCBI Taxonomy" id="110450"/>
    <lineage>
        <taxon>Eukaryota</taxon>
        <taxon>Viridiplantae</taxon>
        <taxon>Streptophyta</taxon>
        <taxon>Embryophyta</taxon>
        <taxon>Tracheophyta</taxon>
        <taxon>Spermatophyta</taxon>
        <taxon>Magnoliopsida</taxon>
        <taxon>Liliopsida</taxon>
        <taxon>Poales</taxon>
        <taxon>Poaceae</taxon>
        <taxon>BOP clade</taxon>
        <taxon>Oryzoideae</taxon>
        <taxon>Oryzeae</taxon>
        <taxon>Oryzinae</taxon>
        <taxon>Oryza</taxon>
        <taxon>Oryza meyeriana</taxon>
    </lineage>
</organism>
<dbReference type="AlphaFoldDB" id="A0A6G1F1H1"/>
<dbReference type="EMBL" id="SPHZ02000002">
    <property type="protein sequence ID" value="KAF0930737.1"/>
    <property type="molecule type" value="Genomic_DNA"/>
</dbReference>
<gene>
    <name evidence="5" type="ORF">E2562_034929</name>
</gene>
<accession>A0A6G1F1H1</accession>
<evidence type="ECO:0000256" key="4">
    <source>
        <dbReference type="PROSITE-ProRule" id="PRU00708"/>
    </source>
</evidence>
<comment type="similarity">
    <text evidence="1">Belongs to the PPR family. P subfamily.</text>
</comment>
<protein>
    <recommendedName>
        <fullName evidence="7">Pentatricopeptide repeat-containing protein</fullName>
    </recommendedName>
</protein>
<evidence type="ECO:0000313" key="6">
    <source>
        <dbReference type="Proteomes" id="UP000479710"/>
    </source>
</evidence>
<dbReference type="Gene3D" id="1.25.40.10">
    <property type="entry name" value="Tetratricopeptide repeat domain"/>
    <property type="match status" value="1"/>
</dbReference>
<dbReference type="InterPro" id="IPR011990">
    <property type="entry name" value="TPR-like_helical_dom_sf"/>
</dbReference>
<evidence type="ECO:0000256" key="1">
    <source>
        <dbReference type="ARBA" id="ARBA00007626"/>
    </source>
</evidence>
<evidence type="ECO:0000256" key="2">
    <source>
        <dbReference type="ARBA" id="ARBA00022737"/>
    </source>
</evidence>
<dbReference type="InterPro" id="IPR002885">
    <property type="entry name" value="PPR_rpt"/>
</dbReference>
<sequence length="115" mass="13193">MADDGGCPLDVVSYSTGIDGFFKEGDLDKAYATYHEMLDWRILPDFVTYNSIIAALCKAEAMDKTIEQNPVPWTRRAVEPFPNPEPDHRRFSSTLLFSSLRYRRHQVALRGEPLR</sequence>
<evidence type="ECO:0008006" key="7">
    <source>
        <dbReference type="Google" id="ProtNLM"/>
    </source>
</evidence>
<dbReference type="PANTHER" id="PTHR47941">
    <property type="entry name" value="PENTATRICOPEPTIDE REPEAT-CONTAINING PROTEIN 3, MITOCHONDRIAL"/>
    <property type="match status" value="1"/>
</dbReference>
<evidence type="ECO:0000313" key="5">
    <source>
        <dbReference type="EMBL" id="KAF0930737.1"/>
    </source>
</evidence>